<accession>A0A0Q0X2F9</accession>
<comment type="similarity">
    <text evidence="1">Belongs to the transposase 8 family.</text>
</comment>
<dbReference type="SUPFAM" id="SSF46689">
    <property type="entry name" value="Homeodomain-like"/>
    <property type="match status" value="2"/>
</dbReference>
<dbReference type="PANTHER" id="PTHR33795">
    <property type="entry name" value="INSERTION ELEMENT IS150 PROTEIN INSJ"/>
    <property type="match status" value="1"/>
</dbReference>
<dbReference type="GO" id="GO:0004803">
    <property type="term" value="F:transposase activity"/>
    <property type="evidence" value="ECO:0007669"/>
    <property type="project" value="InterPro"/>
</dbReference>
<gene>
    <name evidence="2" type="ORF">AQS70_22870</name>
</gene>
<dbReference type="InterPro" id="IPR002514">
    <property type="entry name" value="Transposase_8"/>
</dbReference>
<organism evidence="2 3">
    <name type="scientific">Pseudomonas endophytica</name>
    <dbReference type="NCBI Taxonomy" id="1563157"/>
    <lineage>
        <taxon>Bacteria</taxon>
        <taxon>Pseudomonadati</taxon>
        <taxon>Pseudomonadota</taxon>
        <taxon>Gammaproteobacteria</taxon>
        <taxon>Pseudomonadales</taxon>
        <taxon>Pseudomonadaceae</taxon>
        <taxon>Pseudomonas</taxon>
    </lineage>
</organism>
<dbReference type="Gene3D" id="1.10.10.10">
    <property type="entry name" value="Winged helix-like DNA-binding domain superfamily/Winged helix DNA-binding domain"/>
    <property type="match status" value="2"/>
</dbReference>
<sequence>MSKYTEQFKLNAIKAYLDGTKGLRTIARRFDIDVSLLRRWVSSYKLHRLTCLRKRGQRYSASFKREVVEYKRSHHLSLRQVAAHFGLGQSSQVGNWERQYYSGDLEPSTIANRRIPAVMTKKPKPAVPEAKDDALKPREQLLAELEYLRMENAYLKELEALQEQKKRRQTKKP</sequence>
<protein>
    <submittedName>
        <fullName evidence="2">Transposase</fullName>
    </submittedName>
</protein>
<comment type="caution">
    <text evidence="2">The sequence shown here is derived from an EMBL/GenBank/DDBJ whole genome shotgun (WGS) entry which is preliminary data.</text>
</comment>
<reference evidence="2 3" key="1">
    <citation type="submission" date="2015-10" db="EMBL/GenBank/DDBJ databases">
        <title>Pseudomonas helleri sp. nov. and Pseudomonas weihenstephanensis sp. nov., isolated from raw cows milk.</title>
        <authorList>
            <person name="Von Neubeck M."/>
            <person name="Huptas C."/>
            <person name="Wenning M."/>
            <person name="Scherer S."/>
        </authorList>
    </citation>
    <scope>NUCLEOTIDE SEQUENCE [LARGE SCALE GENOMIC DNA]</scope>
    <source>
        <strain evidence="2 3">BSTT44</strain>
    </source>
</reference>
<dbReference type="InterPro" id="IPR036388">
    <property type="entry name" value="WH-like_DNA-bd_sf"/>
</dbReference>
<keyword evidence="3" id="KW-1185">Reference proteome</keyword>
<dbReference type="EMBL" id="LLWH01000141">
    <property type="protein sequence ID" value="KQB53902.1"/>
    <property type="molecule type" value="Genomic_DNA"/>
</dbReference>
<dbReference type="Proteomes" id="UP000050342">
    <property type="component" value="Unassembled WGS sequence"/>
</dbReference>
<dbReference type="Pfam" id="PF01527">
    <property type="entry name" value="HTH_Tnp_1"/>
    <property type="match status" value="1"/>
</dbReference>
<evidence type="ECO:0000313" key="3">
    <source>
        <dbReference type="Proteomes" id="UP000050342"/>
    </source>
</evidence>
<evidence type="ECO:0000313" key="2">
    <source>
        <dbReference type="EMBL" id="KQB53902.1"/>
    </source>
</evidence>
<dbReference type="GO" id="GO:0003677">
    <property type="term" value="F:DNA binding"/>
    <property type="evidence" value="ECO:0007669"/>
    <property type="project" value="InterPro"/>
</dbReference>
<name>A0A0Q0X2F9_9PSED</name>
<dbReference type="InterPro" id="IPR009057">
    <property type="entry name" value="Homeodomain-like_sf"/>
</dbReference>
<dbReference type="InterPro" id="IPR052057">
    <property type="entry name" value="IS150/IS1296_orfA-like"/>
</dbReference>
<dbReference type="PANTHER" id="PTHR33795:SF1">
    <property type="entry name" value="INSERTION ELEMENT IS150 PROTEIN INSJ"/>
    <property type="match status" value="1"/>
</dbReference>
<dbReference type="GO" id="GO:0006313">
    <property type="term" value="P:DNA transposition"/>
    <property type="evidence" value="ECO:0007669"/>
    <property type="project" value="InterPro"/>
</dbReference>
<evidence type="ECO:0000256" key="1">
    <source>
        <dbReference type="ARBA" id="ARBA00009964"/>
    </source>
</evidence>
<proteinExistence type="inferred from homology"/>
<dbReference type="AlphaFoldDB" id="A0A0Q0X2F9"/>